<dbReference type="InterPro" id="IPR006089">
    <property type="entry name" value="Acyl-CoA_DH_CS"/>
</dbReference>
<organism evidence="9 10">
    <name type="scientific">Aromatoleum diolicum</name>
    <dbReference type="NCBI Taxonomy" id="75796"/>
    <lineage>
        <taxon>Bacteria</taxon>
        <taxon>Pseudomonadati</taxon>
        <taxon>Pseudomonadota</taxon>
        <taxon>Betaproteobacteria</taxon>
        <taxon>Rhodocyclales</taxon>
        <taxon>Rhodocyclaceae</taxon>
        <taxon>Aromatoleum</taxon>
    </lineage>
</organism>
<dbReference type="Gene3D" id="1.10.540.10">
    <property type="entry name" value="Acyl-CoA dehydrogenase/oxidase, N-terminal domain"/>
    <property type="match status" value="1"/>
</dbReference>
<evidence type="ECO:0000313" key="10">
    <source>
        <dbReference type="Proteomes" id="UP000648984"/>
    </source>
</evidence>
<dbReference type="InterPro" id="IPR037069">
    <property type="entry name" value="AcylCoA_DH/ox_N_sf"/>
</dbReference>
<comment type="similarity">
    <text evidence="2 5">Belongs to the acyl-CoA dehydrogenase family.</text>
</comment>
<feature type="domain" description="Acyl-CoA dehydrogenase/oxidase N-terminal" evidence="8">
    <location>
        <begin position="6"/>
        <end position="117"/>
    </location>
</feature>
<keyword evidence="10" id="KW-1185">Reference proteome</keyword>
<dbReference type="PIRSF" id="PIRSF016578">
    <property type="entry name" value="HsaA"/>
    <property type="match status" value="1"/>
</dbReference>
<evidence type="ECO:0000256" key="3">
    <source>
        <dbReference type="ARBA" id="ARBA00022630"/>
    </source>
</evidence>
<evidence type="ECO:0000256" key="5">
    <source>
        <dbReference type="RuleBase" id="RU362125"/>
    </source>
</evidence>
<sequence length="387" mass="42331">MIRDQETLNLLLDTVSRFVSERLIPVEENVAESDRIPDEIVEEMRQLGLFGLCIPEQYDGLGLTMEEEVLIAFEIAKASPAFRSLIGTNNGIGSQGLIVDGTDEQKQYYLPKLASGELIASFALTEPGAGSDAASLKTSAVRDGDFYVLNGTKRFITNAPEAGVFTVMARTNPEIKGAGGISAFIVEKGTPGITLGKIDKKMGQKGAHTCDVIFDDCRVPASNIIGGQEGMGFRTAMKVLDKGRLHISAICVGAAERMLNDALRYAMEREQFGKPIAEFQLIQAMLADSRAEIYAARSMILDAARRRDEKQDISTEASCCKLFASEMCGRVADRAVQIHGGAGYVSDYAVERFYRDVRLFRIYEGTTQIQQLVIARNMIRDAANSAR</sequence>
<gene>
    <name evidence="9" type="ORF">GPA25_05505</name>
</gene>
<evidence type="ECO:0000256" key="4">
    <source>
        <dbReference type="ARBA" id="ARBA00022827"/>
    </source>
</evidence>
<dbReference type="PROSITE" id="PS00073">
    <property type="entry name" value="ACYL_COA_DH_2"/>
    <property type="match status" value="1"/>
</dbReference>
<comment type="caution">
    <text evidence="9">The sequence shown here is derived from an EMBL/GenBank/DDBJ whole genome shotgun (WGS) entry which is preliminary data.</text>
</comment>
<dbReference type="InterPro" id="IPR013786">
    <property type="entry name" value="AcylCoA_DH/ox_N"/>
</dbReference>
<protein>
    <submittedName>
        <fullName evidence="9">Acyl-CoA dehydrogenase</fullName>
    </submittedName>
</protein>
<feature type="domain" description="Acyl-CoA oxidase/dehydrogenase middle" evidence="7">
    <location>
        <begin position="121"/>
        <end position="217"/>
    </location>
</feature>
<proteinExistence type="inferred from homology"/>
<evidence type="ECO:0000259" key="8">
    <source>
        <dbReference type="Pfam" id="PF02771"/>
    </source>
</evidence>
<dbReference type="Proteomes" id="UP000648984">
    <property type="component" value="Unassembled WGS sequence"/>
</dbReference>
<dbReference type="SUPFAM" id="SSF56645">
    <property type="entry name" value="Acyl-CoA dehydrogenase NM domain-like"/>
    <property type="match status" value="1"/>
</dbReference>
<accession>A0ABX1Q9I9</accession>
<dbReference type="Pfam" id="PF00441">
    <property type="entry name" value="Acyl-CoA_dh_1"/>
    <property type="match status" value="1"/>
</dbReference>
<dbReference type="EMBL" id="WTVQ01000006">
    <property type="protein sequence ID" value="NMG74210.1"/>
    <property type="molecule type" value="Genomic_DNA"/>
</dbReference>
<comment type="cofactor">
    <cofactor evidence="1 5">
        <name>FAD</name>
        <dbReference type="ChEBI" id="CHEBI:57692"/>
    </cofactor>
</comment>
<reference evidence="9 10" key="1">
    <citation type="submission" date="2019-12" db="EMBL/GenBank/DDBJ databases">
        <title>Comparative genomics gives insights into the taxonomy of the Azoarcus-Aromatoleum group and reveals separate origins of nif in the plant-associated Azoarcus and non-plant-associated Aromatoleum sub-groups.</title>
        <authorList>
            <person name="Lafos M."/>
            <person name="Maluk M."/>
            <person name="Batista M."/>
            <person name="Junghare M."/>
            <person name="Carmona M."/>
            <person name="Faoro H."/>
            <person name="Cruz L.M."/>
            <person name="Battistoni F."/>
            <person name="De Souza E."/>
            <person name="Pedrosa F."/>
            <person name="Chen W.-M."/>
            <person name="Poole P.S."/>
            <person name="Dixon R.A."/>
            <person name="James E.K."/>
        </authorList>
    </citation>
    <scope>NUCLEOTIDE SEQUENCE [LARGE SCALE GENOMIC DNA]</scope>
    <source>
        <strain evidence="9 10">22Lin</strain>
    </source>
</reference>
<dbReference type="InterPro" id="IPR036250">
    <property type="entry name" value="AcylCo_DH-like_C"/>
</dbReference>
<keyword evidence="4 5" id="KW-0274">FAD</keyword>
<dbReference type="PROSITE" id="PS00072">
    <property type="entry name" value="ACYL_COA_DH_1"/>
    <property type="match status" value="1"/>
</dbReference>
<keyword evidence="3 5" id="KW-0285">Flavoprotein</keyword>
<dbReference type="InterPro" id="IPR009075">
    <property type="entry name" value="AcylCo_DH/oxidase_C"/>
</dbReference>
<name>A0ABX1Q9I9_9RHOO</name>
<evidence type="ECO:0000259" key="6">
    <source>
        <dbReference type="Pfam" id="PF00441"/>
    </source>
</evidence>
<dbReference type="Gene3D" id="2.40.110.10">
    <property type="entry name" value="Butyryl-CoA Dehydrogenase, subunit A, domain 2"/>
    <property type="match status" value="1"/>
</dbReference>
<evidence type="ECO:0000256" key="1">
    <source>
        <dbReference type="ARBA" id="ARBA00001974"/>
    </source>
</evidence>
<evidence type="ECO:0000256" key="2">
    <source>
        <dbReference type="ARBA" id="ARBA00009347"/>
    </source>
</evidence>
<dbReference type="Pfam" id="PF02771">
    <property type="entry name" value="Acyl-CoA_dh_N"/>
    <property type="match status" value="1"/>
</dbReference>
<dbReference type="InterPro" id="IPR006091">
    <property type="entry name" value="Acyl-CoA_Oxase/DH_mid-dom"/>
</dbReference>
<evidence type="ECO:0000259" key="7">
    <source>
        <dbReference type="Pfam" id="PF02770"/>
    </source>
</evidence>
<dbReference type="SUPFAM" id="SSF47203">
    <property type="entry name" value="Acyl-CoA dehydrogenase C-terminal domain-like"/>
    <property type="match status" value="1"/>
</dbReference>
<dbReference type="Gene3D" id="1.20.140.10">
    <property type="entry name" value="Butyryl-CoA Dehydrogenase, subunit A, domain 3"/>
    <property type="match status" value="1"/>
</dbReference>
<feature type="domain" description="Acyl-CoA dehydrogenase/oxidase C-terminal" evidence="6">
    <location>
        <begin position="230"/>
        <end position="378"/>
    </location>
</feature>
<dbReference type="Pfam" id="PF02770">
    <property type="entry name" value="Acyl-CoA_dh_M"/>
    <property type="match status" value="1"/>
</dbReference>
<keyword evidence="5" id="KW-0560">Oxidoreductase</keyword>
<evidence type="ECO:0000313" key="9">
    <source>
        <dbReference type="EMBL" id="NMG74210.1"/>
    </source>
</evidence>
<dbReference type="InterPro" id="IPR009100">
    <property type="entry name" value="AcylCoA_DH/oxidase_NM_dom_sf"/>
</dbReference>
<dbReference type="PANTHER" id="PTHR43884">
    <property type="entry name" value="ACYL-COA DEHYDROGENASE"/>
    <property type="match status" value="1"/>
</dbReference>
<dbReference type="InterPro" id="IPR046373">
    <property type="entry name" value="Acyl-CoA_Oxase/DH_mid-dom_sf"/>
</dbReference>
<dbReference type="PANTHER" id="PTHR43884:SF40">
    <property type="entry name" value="ACYL-COA DEHYDROGENASE"/>
    <property type="match status" value="1"/>
</dbReference>